<accession>A0A0B6RY65</accession>
<gene>
    <name evidence="2" type="ORF">BGL_1c14940</name>
</gene>
<keyword evidence="3" id="KW-1185">Reference proteome</keyword>
<dbReference type="AlphaFoldDB" id="A0A0B6RY65"/>
<name>A0A0B6RY65_BURPL</name>
<evidence type="ECO:0000313" key="3">
    <source>
        <dbReference type="Proteomes" id="UP000031838"/>
    </source>
</evidence>
<dbReference type="Pfam" id="PF12680">
    <property type="entry name" value="SnoaL_2"/>
    <property type="match status" value="1"/>
</dbReference>
<feature type="domain" description="SnoaL-like" evidence="1">
    <location>
        <begin position="16"/>
        <end position="124"/>
    </location>
</feature>
<proteinExistence type="predicted"/>
<dbReference type="Proteomes" id="UP000031838">
    <property type="component" value="Chromosome 1"/>
</dbReference>
<dbReference type="InterPro" id="IPR037401">
    <property type="entry name" value="SnoaL-like"/>
</dbReference>
<evidence type="ECO:0000313" key="2">
    <source>
        <dbReference type="EMBL" id="AJK46010.1"/>
    </source>
</evidence>
<reference evidence="3" key="1">
    <citation type="submission" date="2011-03" db="EMBL/GenBank/DDBJ databases">
        <authorList>
            <person name="Voget S."/>
            <person name="Streit W.R."/>
            <person name="Jaeger K.E."/>
            <person name="Daniel R."/>
        </authorList>
    </citation>
    <scope>NUCLEOTIDE SEQUENCE [LARGE SCALE GENOMIC DNA]</scope>
    <source>
        <strain evidence="3">PG1</strain>
    </source>
</reference>
<evidence type="ECO:0000259" key="1">
    <source>
        <dbReference type="Pfam" id="PF12680"/>
    </source>
</evidence>
<protein>
    <recommendedName>
        <fullName evidence="1">SnoaL-like domain-containing protein</fullName>
    </recommendedName>
</protein>
<dbReference type="SUPFAM" id="SSF54427">
    <property type="entry name" value="NTF2-like"/>
    <property type="match status" value="1"/>
</dbReference>
<reference evidence="2 3" key="2">
    <citation type="journal article" date="2016" name="Appl. Microbiol. Biotechnol.">
        <title>Mutations improving production and secretion of extracellular lipase by Burkholderia glumae PG1.</title>
        <authorList>
            <person name="Knapp A."/>
            <person name="Voget S."/>
            <person name="Gao R."/>
            <person name="Zaburannyi N."/>
            <person name="Krysciak D."/>
            <person name="Breuer M."/>
            <person name="Hauer B."/>
            <person name="Streit W.R."/>
            <person name="Muller R."/>
            <person name="Daniel R."/>
            <person name="Jaeger K.E."/>
        </authorList>
    </citation>
    <scope>NUCLEOTIDE SEQUENCE [LARGE SCALE GENOMIC DNA]</scope>
    <source>
        <strain evidence="2 3">PG1</strain>
    </source>
</reference>
<dbReference type="EMBL" id="CP002580">
    <property type="protein sequence ID" value="AJK46010.1"/>
    <property type="molecule type" value="Genomic_DNA"/>
</dbReference>
<dbReference type="KEGG" id="bpla:bpln_1g14630"/>
<dbReference type="HOGENOM" id="CLU_116168_0_0_4"/>
<sequence>MTAADTTEAQTRHIYTHWHAAITTGDIGTLMSLYAPHARFESPSILVVLPELGTGILEGRAAIRDFFTAGFSKLSGTFTDWYRTGDCFSNGRQLTWEYPRATPSGDQTDLVEVMDIEAGLIVAHRVYWGWHGLRSLLSVADPARRQTA</sequence>
<dbReference type="Gene3D" id="3.10.450.50">
    <property type="match status" value="1"/>
</dbReference>
<organism evidence="2 3">
    <name type="scientific">Burkholderia plantarii</name>
    <dbReference type="NCBI Taxonomy" id="41899"/>
    <lineage>
        <taxon>Bacteria</taxon>
        <taxon>Pseudomonadati</taxon>
        <taxon>Pseudomonadota</taxon>
        <taxon>Betaproteobacteria</taxon>
        <taxon>Burkholderiales</taxon>
        <taxon>Burkholderiaceae</taxon>
        <taxon>Burkholderia</taxon>
    </lineage>
</organism>
<dbReference type="InterPro" id="IPR032710">
    <property type="entry name" value="NTF2-like_dom_sf"/>
</dbReference>
<dbReference type="RefSeq" id="WP_042624622.1">
    <property type="nucleotide sequence ID" value="NZ_BSTO01000005.1"/>
</dbReference>
<dbReference type="KEGG" id="bgp:BGL_1c14940"/>